<evidence type="ECO:0000313" key="2">
    <source>
        <dbReference type="EMBL" id="ORJ18604.1"/>
    </source>
</evidence>
<dbReference type="Proteomes" id="UP000192722">
    <property type="component" value="Unassembled WGS sequence"/>
</dbReference>
<dbReference type="Gene3D" id="3.40.50.300">
    <property type="entry name" value="P-loop containing nucleotide triphosphate hydrolases"/>
    <property type="match status" value="1"/>
</dbReference>
<protein>
    <recommendedName>
        <fullName evidence="1">KAP NTPase domain-containing protein</fullName>
    </recommendedName>
</protein>
<dbReference type="SUPFAM" id="SSF52540">
    <property type="entry name" value="P-loop containing nucleoside triphosphate hydrolases"/>
    <property type="match status" value="1"/>
</dbReference>
<evidence type="ECO:0000313" key="3">
    <source>
        <dbReference type="Proteomes" id="UP000192722"/>
    </source>
</evidence>
<keyword evidence="3" id="KW-1185">Reference proteome</keyword>
<dbReference type="RefSeq" id="WP_084984623.1">
    <property type="nucleotide sequence ID" value="NZ_MRWD01000108.1"/>
</dbReference>
<proteinExistence type="predicted"/>
<dbReference type="Pfam" id="PF07693">
    <property type="entry name" value="KAP_NTPase"/>
    <property type="match status" value="1"/>
</dbReference>
<feature type="domain" description="KAP NTPase" evidence="1">
    <location>
        <begin position="24"/>
        <end position="263"/>
    </location>
</feature>
<accession>A0ABX3TTY8</accession>
<dbReference type="EMBL" id="MRWD01000108">
    <property type="protein sequence ID" value="ORJ18604.1"/>
    <property type="molecule type" value="Genomic_DNA"/>
</dbReference>
<dbReference type="InterPro" id="IPR011646">
    <property type="entry name" value="KAP_P-loop"/>
</dbReference>
<name>A0ABX3TTY8_9GAMM</name>
<gene>
    <name evidence="2" type="ORF">BS639_24370</name>
</gene>
<organism evidence="2 3">
    <name type="scientific">Rouxiella silvae</name>
    <dbReference type="NCBI Taxonomy" id="1646373"/>
    <lineage>
        <taxon>Bacteria</taxon>
        <taxon>Pseudomonadati</taxon>
        <taxon>Pseudomonadota</taxon>
        <taxon>Gammaproteobacteria</taxon>
        <taxon>Enterobacterales</taxon>
        <taxon>Yersiniaceae</taxon>
        <taxon>Rouxiella</taxon>
    </lineage>
</organism>
<evidence type="ECO:0000259" key="1">
    <source>
        <dbReference type="Pfam" id="PF07693"/>
    </source>
</evidence>
<reference evidence="2 3" key="1">
    <citation type="journal article" date="2017" name="Int. J. Syst. Evol. Microbiol.">
        <title>Rouxiella badensis sp. nov. and Rouxiella silvae sp. nov. isolated from peat bog soil in Germany and emendation of the genus description.</title>
        <authorList>
            <person name="Le Fleche-Mateos A."/>
            <person name="Kugler J.H."/>
            <person name="Hansen S.H."/>
            <person name="Syldatk C."/>
            <person name="Hausmann R."/>
            <person name="Lomprez F."/>
            <person name="Vandenbogaert M."/>
            <person name="Manuguerra J.C."/>
            <person name="Grimont P.A."/>
        </authorList>
    </citation>
    <scope>NUCLEOTIDE SEQUENCE [LARGE SCALE GENOMIC DNA]</scope>
    <source>
        <strain evidence="2 3">213</strain>
    </source>
</reference>
<sequence length="264" mass="30192">MSESIKQIEPFSNGFTPEDDIFNRKPFYDQVMRVIKHAPEEQLVLALDDNWGNGKTTFVEMMKSQIEKDESEHFNVVYFNSFESDYSTDPFIALTAEIYALIKRDENTLKSFGRKFLDVSTKVGAALLSSGVKVVINAATAGLADGGNIAKIGKEVIDKATESTEAYIENKITSLGEEKKDIEYFKTTLEEIHTESKKKTIFIIDELDRARPDYSLDLLEKVKHLFSVRGVIFYLVMNRSQFEKSIEQRYGQIDSRTYLNKFVN</sequence>
<comment type="caution">
    <text evidence="2">The sequence shown here is derived from an EMBL/GenBank/DDBJ whole genome shotgun (WGS) entry which is preliminary data.</text>
</comment>
<dbReference type="InterPro" id="IPR027417">
    <property type="entry name" value="P-loop_NTPase"/>
</dbReference>